<evidence type="ECO:0000256" key="1">
    <source>
        <dbReference type="SAM" id="MobiDB-lite"/>
    </source>
</evidence>
<feature type="compositionally biased region" description="Low complexity" evidence="1">
    <location>
        <begin position="151"/>
        <end position="169"/>
    </location>
</feature>
<evidence type="ECO:0000256" key="2">
    <source>
        <dbReference type="SAM" id="Phobius"/>
    </source>
</evidence>
<evidence type="ECO:0000313" key="4">
    <source>
        <dbReference type="Proteomes" id="UP001175000"/>
    </source>
</evidence>
<dbReference type="Proteomes" id="UP001175000">
    <property type="component" value="Unassembled WGS sequence"/>
</dbReference>
<comment type="caution">
    <text evidence="3">The sequence shown here is derived from an EMBL/GenBank/DDBJ whole genome shotgun (WGS) entry which is preliminary data.</text>
</comment>
<evidence type="ECO:0000313" key="3">
    <source>
        <dbReference type="EMBL" id="KAK0618948.1"/>
    </source>
</evidence>
<name>A0AA39WP09_9PEZI</name>
<protein>
    <recommendedName>
        <fullName evidence="5">Fucose-specific lectin</fullName>
    </recommendedName>
</protein>
<gene>
    <name evidence="3" type="ORF">B0T14DRAFT_554367</name>
</gene>
<accession>A0AA39WP09</accession>
<dbReference type="SUPFAM" id="SSF89372">
    <property type="entry name" value="Fucose-specific lectin"/>
    <property type="match status" value="1"/>
</dbReference>
<keyword evidence="2" id="KW-0812">Transmembrane</keyword>
<dbReference type="EMBL" id="JAULSU010000004">
    <property type="protein sequence ID" value="KAK0618948.1"/>
    <property type="molecule type" value="Genomic_DNA"/>
</dbReference>
<feature type="transmembrane region" description="Helical" evidence="2">
    <location>
        <begin position="111"/>
        <end position="134"/>
    </location>
</feature>
<keyword evidence="2" id="KW-1133">Transmembrane helix</keyword>
<evidence type="ECO:0008006" key="5">
    <source>
        <dbReference type="Google" id="ProtNLM"/>
    </source>
</evidence>
<proteinExistence type="predicted"/>
<keyword evidence="4" id="KW-1185">Reference proteome</keyword>
<dbReference type="AlphaFoldDB" id="A0AA39WP09"/>
<feature type="region of interest" description="Disordered" evidence="1">
    <location>
        <begin position="141"/>
        <end position="173"/>
    </location>
</feature>
<dbReference type="Gene3D" id="2.120.10.70">
    <property type="entry name" value="Fucose-specific lectin"/>
    <property type="match status" value="1"/>
</dbReference>
<keyword evidence="2" id="KW-0472">Membrane</keyword>
<organism evidence="3 4">
    <name type="scientific">Immersiella caudata</name>
    <dbReference type="NCBI Taxonomy" id="314043"/>
    <lineage>
        <taxon>Eukaryota</taxon>
        <taxon>Fungi</taxon>
        <taxon>Dikarya</taxon>
        <taxon>Ascomycota</taxon>
        <taxon>Pezizomycotina</taxon>
        <taxon>Sordariomycetes</taxon>
        <taxon>Sordariomycetidae</taxon>
        <taxon>Sordariales</taxon>
        <taxon>Lasiosphaeriaceae</taxon>
        <taxon>Immersiella</taxon>
    </lineage>
</organism>
<reference evidence="3" key="1">
    <citation type="submission" date="2023-06" db="EMBL/GenBank/DDBJ databases">
        <title>Genome-scale phylogeny and comparative genomics of the fungal order Sordariales.</title>
        <authorList>
            <consortium name="Lawrence Berkeley National Laboratory"/>
            <person name="Hensen N."/>
            <person name="Bonometti L."/>
            <person name="Westerberg I."/>
            <person name="Brannstrom I.O."/>
            <person name="Guillou S."/>
            <person name="Cros-Aarteil S."/>
            <person name="Calhoun S."/>
            <person name="Haridas S."/>
            <person name="Kuo A."/>
            <person name="Mondo S."/>
            <person name="Pangilinan J."/>
            <person name="Riley R."/>
            <person name="Labutti K."/>
            <person name="Andreopoulos B."/>
            <person name="Lipzen A."/>
            <person name="Chen C."/>
            <person name="Yanf M."/>
            <person name="Daum C."/>
            <person name="Ng V."/>
            <person name="Clum A."/>
            <person name="Steindorff A."/>
            <person name="Ohm R."/>
            <person name="Martin F."/>
            <person name="Silar P."/>
            <person name="Natvig D."/>
            <person name="Lalanne C."/>
            <person name="Gautier V."/>
            <person name="Ament-Velasquez S.L."/>
            <person name="Kruys A."/>
            <person name="Hutchinson M.I."/>
            <person name="Powell A.J."/>
            <person name="Barry K."/>
            <person name="Miller A.N."/>
            <person name="Grigoriev I.V."/>
            <person name="Debuchy R."/>
            <person name="Gladieux P."/>
            <person name="Thoren M.H."/>
            <person name="Johannesson H."/>
        </authorList>
    </citation>
    <scope>NUCLEOTIDE SEQUENCE</scope>
    <source>
        <strain evidence="3">CBS 606.72</strain>
    </source>
</reference>
<dbReference type="Gene3D" id="2.40.128.190">
    <property type="match status" value="1"/>
</dbReference>
<feature type="compositionally biased region" description="Polar residues" evidence="1">
    <location>
        <begin position="141"/>
        <end position="150"/>
    </location>
</feature>
<sequence>MTGLEVTVLNFPLSFAVKTCVSKLRQINDCLQPAESAHHPAPLPEWQPQIYEAAQAYPEVHDSGLPEVYHPQVVPGASVYEVGDGLREKSATGPATEPSTSGICGLSRKTVLVSLAALLLVAAAIAGGTAGGIINARNMSGEQNTPSGTDTLATPSSSSTGAGATPVTSDAPAKAPSPLRFIATTQDEVSIFNFWQAMTGDIWMHAYYNHPSSWADPFRLNLTYPAIPNTPLGVLTWKFADYFEIRVHYAAAGQSGVAGLVYRCYENGTVCTNPTNGINKAVPAPPAGVGYALVTPALNNLRSYSVGRDGSIQEAAYTPTLDQWTLPVAISNGAKAHVASPLAATMVQDDIWLFWFSDHKRLQFATSTYTGSTWSAGMFIFIHLLDPAWPSLTFLTRIPIVGNISAAVPTELPRSLGVTRSDTPDATQVFFLDGLVMQQSQYSNNKWSSGTLGPSMPNSSISNGPLGAVGWNSTAVRLYYVVNGKIREVASEAVYGQWRVGTMTPDQY</sequence>